<dbReference type="InterPro" id="IPR049012">
    <property type="entry name" value="Mutator_transp_dom"/>
</dbReference>
<reference evidence="2 3" key="1">
    <citation type="journal article" date="2021" name="J. Hered.">
        <title>A chromosome-level genome assembly of the parasitoid wasp, Cotesia glomerata (Hymenoptera: Braconidae).</title>
        <authorList>
            <person name="Pinto B.J."/>
            <person name="Weis J.J."/>
            <person name="Gamble T."/>
            <person name="Ode P.J."/>
            <person name="Paul R."/>
            <person name="Zaspel J.M."/>
        </authorList>
    </citation>
    <scope>NUCLEOTIDE SEQUENCE [LARGE SCALE GENOMIC DNA]</scope>
    <source>
        <strain evidence="2">CgM1</strain>
    </source>
</reference>
<dbReference type="EMBL" id="JAHXZJ010000001">
    <property type="protein sequence ID" value="KAH0567789.1"/>
    <property type="molecule type" value="Genomic_DNA"/>
</dbReference>
<sequence length="101" mass="11086">MNLVRRGIMWICATCNRGDPASNHGNFRLNFYGSAKAMEPHVAKKLVIDSEILKAESIEVRVFLGDDDSLTIATCRAAATHPIIKQSHVNHTSGGVKKKII</sequence>
<accession>A0AAV7J9M0</accession>
<proteinExistence type="predicted"/>
<dbReference type="AlphaFoldDB" id="A0AAV7J9M0"/>
<dbReference type="Proteomes" id="UP000826195">
    <property type="component" value="Unassembled WGS sequence"/>
</dbReference>
<evidence type="ECO:0000313" key="3">
    <source>
        <dbReference type="Proteomes" id="UP000826195"/>
    </source>
</evidence>
<name>A0AAV7J9M0_COTGL</name>
<evidence type="ECO:0000259" key="1">
    <source>
        <dbReference type="Pfam" id="PF20700"/>
    </source>
</evidence>
<evidence type="ECO:0000313" key="2">
    <source>
        <dbReference type="EMBL" id="KAH0567789.1"/>
    </source>
</evidence>
<organism evidence="2 3">
    <name type="scientific">Cotesia glomerata</name>
    <name type="common">Lepidopteran parasitic wasp</name>
    <name type="synonym">Apanteles glomeratus</name>
    <dbReference type="NCBI Taxonomy" id="32391"/>
    <lineage>
        <taxon>Eukaryota</taxon>
        <taxon>Metazoa</taxon>
        <taxon>Ecdysozoa</taxon>
        <taxon>Arthropoda</taxon>
        <taxon>Hexapoda</taxon>
        <taxon>Insecta</taxon>
        <taxon>Pterygota</taxon>
        <taxon>Neoptera</taxon>
        <taxon>Endopterygota</taxon>
        <taxon>Hymenoptera</taxon>
        <taxon>Apocrita</taxon>
        <taxon>Ichneumonoidea</taxon>
        <taxon>Braconidae</taxon>
        <taxon>Microgastrinae</taxon>
        <taxon>Cotesia</taxon>
    </lineage>
</organism>
<dbReference type="Pfam" id="PF20700">
    <property type="entry name" value="Mutator"/>
    <property type="match status" value="1"/>
</dbReference>
<comment type="caution">
    <text evidence="2">The sequence shown here is derived from an EMBL/GenBank/DDBJ whole genome shotgun (WGS) entry which is preliminary data.</text>
</comment>
<gene>
    <name evidence="2" type="ORF">KQX54_013845</name>
</gene>
<keyword evidence="3" id="KW-1185">Reference proteome</keyword>
<protein>
    <recommendedName>
        <fullName evidence="1">Mutator-like transposase domain-containing protein</fullName>
    </recommendedName>
</protein>
<feature type="domain" description="Mutator-like transposase" evidence="1">
    <location>
        <begin position="11"/>
        <end position="99"/>
    </location>
</feature>